<gene>
    <name evidence="2" type="ORF">NCWK1_5507</name>
</gene>
<dbReference type="Proteomes" id="UP000236527">
    <property type="component" value="Unassembled WGS sequence"/>
</dbReference>
<keyword evidence="3" id="KW-1185">Reference proteome</keyword>
<evidence type="ECO:0000313" key="3">
    <source>
        <dbReference type="Proteomes" id="UP000236527"/>
    </source>
</evidence>
<dbReference type="EMBL" id="BDGE01000122">
    <property type="protein sequence ID" value="GBE95719.1"/>
    <property type="molecule type" value="Genomic_DNA"/>
</dbReference>
<comment type="caution">
    <text evidence="2">The sequence shown here is derived from an EMBL/GenBank/DDBJ whole genome shotgun (WGS) entry which is preliminary data.</text>
</comment>
<keyword evidence="1" id="KW-0812">Transmembrane</keyword>
<feature type="transmembrane region" description="Helical" evidence="1">
    <location>
        <begin position="22"/>
        <end position="39"/>
    </location>
</feature>
<evidence type="ECO:0000256" key="1">
    <source>
        <dbReference type="SAM" id="Phobius"/>
    </source>
</evidence>
<name>A0A2H6LR76_9NOSO</name>
<sequence>MRELTMIEIDAVSGAMNDGQRSAMYAGIAAVYGGAAAIPSPLSPALGLIAGASAAASAYYAYQAAK</sequence>
<keyword evidence="1" id="KW-0472">Membrane</keyword>
<feature type="transmembrane region" description="Helical" evidence="1">
    <location>
        <begin position="45"/>
        <end position="62"/>
    </location>
</feature>
<accession>A0A2H6LR76</accession>
<organism evidence="2 3">
    <name type="scientific">Nostoc cycadae WK-1</name>
    <dbReference type="NCBI Taxonomy" id="1861711"/>
    <lineage>
        <taxon>Bacteria</taxon>
        <taxon>Bacillati</taxon>
        <taxon>Cyanobacteriota</taxon>
        <taxon>Cyanophyceae</taxon>
        <taxon>Nostocales</taxon>
        <taxon>Nostocaceae</taxon>
        <taxon>Nostoc</taxon>
    </lineage>
</organism>
<protein>
    <submittedName>
        <fullName evidence="2">Outer membrane autotransporter barrel domain protein</fullName>
    </submittedName>
</protein>
<keyword evidence="1" id="KW-1133">Transmembrane helix</keyword>
<proteinExistence type="predicted"/>
<dbReference type="AlphaFoldDB" id="A0A2H6LR76"/>
<reference evidence="3" key="1">
    <citation type="journal article" date="2018" name="Genome Announc.">
        <title>Draft Genome Sequence of the Nitrogen-Fixing and Hormogonia-Inducing Cyanobacterium Nostoc cycadae Strain WK-1, Isolated from the Coralloid Roots of Cycas revoluta.</title>
        <authorList>
            <person name="Kanesaki Y."/>
            <person name="Hirose M."/>
            <person name="Hirose Y."/>
            <person name="Fujisawa T."/>
            <person name="Nakamura Y."/>
            <person name="Watanabe S."/>
            <person name="Matsunaga S."/>
            <person name="Uchida H."/>
            <person name="Murakami A."/>
        </authorList>
    </citation>
    <scope>NUCLEOTIDE SEQUENCE [LARGE SCALE GENOMIC DNA]</scope>
    <source>
        <strain evidence="3">WK-1</strain>
    </source>
</reference>
<evidence type="ECO:0000313" key="2">
    <source>
        <dbReference type="EMBL" id="GBE95719.1"/>
    </source>
</evidence>